<evidence type="ECO:0000256" key="6">
    <source>
        <dbReference type="SAM" id="MobiDB-lite"/>
    </source>
</evidence>
<dbReference type="Gene3D" id="3.30.565.10">
    <property type="entry name" value="Histidine kinase-like ATPase, C-terminal domain"/>
    <property type="match status" value="1"/>
</dbReference>
<reference evidence="8 9" key="1">
    <citation type="submission" date="2024-06" db="EMBL/GenBank/DDBJ databases">
        <title>The Natural Products Discovery Center: Release of the First 8490 Sequenced Strains for Exploring Actinobacteria Biosynthetic Diversity.</title>
        <authorList>
            <person name="Kalkreuter E."/>
            <person name="Kautsar S.A."/>
            <person name="Yang D."/>
            <person name="Bader C.D."/>
            <person name="Teijaro C.N."/>
            <person name="Fluegel L."/>
            <person name="Davis C.M."/>
            <person name="Simpson J.R."/>
            <person name="Lauterbach L."/>
            <person name="Steele A.D."/>
            <person name="Gui C."/>
            <person name="Meng S."/>
            <person name="Li G."/>
            <person name="Viehrig K."/>
            <person name="Ye F."/>
            <person name="Su P."/>
            <person name="Kiefer A.F."/>
            <person name="Nichols A."/>
            <person name="Cepeda A.J."/>
            <person name="Yan W."/>
            <person name="Fan B."/>
            <person name="Jiang Y."/>
            <person name="Adhikari A."/>
            <person name="Zheng C.-J."/>
            <person name="Schuster L."/>
            <person name="Cowan T.M."/>
            <person name="Smanski M.J."/>
            <person name="Chevrette M.G."/>
            <person name="De Carvalho L.P.S."/>
            <person name="Shen B."/>
        </authorList>
    </citation>
    <scope>NUCLEOTIDE SEQUENCE [LARGE SCALE GENOMIC DNA]</scope>
    <source>
        <strain evidence="8 9">NPDC001694</strain>
    </source>
</reference>
<feature type="compositionally biased region" description="Low complexity" evidence="6">
    <location>
        <begin position="344"/>
        <end position="367"/>
    </location>
</feature>
<dbReference type="PANTHER" id="PTHR45436">
    <property type="entry name" value="SENSOR HISTIDINE KINASE YKOH"/>
    <property type="match status" value="1"/>
</dbReference>
<dbReference type="GO" id="GO:0005524">
    <property type="term" value="F:ATP binding"/>
    <property type="evidence" value="ECO:0007669"/>
    <property type="project" value="UniProtKB-KW"/>
</dbReference>
<evidence type="ECO:0000256" key="5">
    <source>
        <dbReference type="ARBA" id="ARBA00022777"/>
    </source>
</evidence>
<dbReference type="SUPFAM" id="SSF55874">
    <property type="entry name" value="ATPase domain of HSP90 chaperone/DNA topoisomerase II/histidine kinase"/>
    <property type="match status" value="1"/>
</dbReference>
<comment type="caution">
    <text evidence="8">The sequence shown here is derived from an EMBL/GenBank/DDBJ whole genome shotgun (WGS) entry which is preliminary data.</text>
</comment>
<dbReference type="InterPro" id="IPR050428">
    <property type="entry name" value="TCS_sensor_his_kinase"/>
</dbReference>
<comment type="catalytic activity">
    <reaction evidence="1">
        <text>ATP + protein L-histidine = ADP + protein N-phospho-L-histidine.</text>
        <dbReference type="EC" id="2.7.13.3"/>
    </reaction>
</comment>
<protein>
    <recommendedName>
        <fullName evidence="2">histidine kinase</fullName>
        <ecNumber evidence="2">2.7.13.3</ecNumber>
    </recommendedName>
</protein>
<keyword evidence="5" id="KW-0418">Kinase</keyword>
<keyword evidence="8" id="KW-0067">ATP-binding</keyword>
<keyword evidence="3" id="KW-0597">Phosphoprotein</keyword>
<sequence>MTALIQDAALALLAPGFVCATVAAVRYRRRAHSHATDKAELEEVLQRAQSLSALRDQEIQHLATHRLPALAGELWGGSGGDAGQPLHPELAGTVFAQAEKEILQYFGTLAEQASTRAEQAAQAAVQSVTRALQALVYEQQRAISSMIDHHDDEKVLADAYEIDHACSQLARKAQIVGLLAGAWPGRQRDETPLLDVVRGAESRIKDYRRVRITGEPTEYVRSTVVEPVVLAVAELLDNAARNSQPGTTVEVYFVHAHNGVSIVIDDAGIGLTPETRADAARLLTGKEPVRLTQLRNPPRLGFLGIGALAERYSFHVSVAQQSDHGGVRAIVHLHRGLLVPAPAPAARQAQLQTPQPDTGFAPSGSSPHPHPHPHPPEAPQNSGAYPVADDGLPMRRRAKRAHGQPATQPATQPPTDGGRNLAAFVRGTRAPHKNPTDEENTQ</sequence>
<keyword evidence="9" id="KW-1185">Reference proteome</keyword>
<evidence type="ECO:0000256" key="1">
    <source>
        <dbReference type="ARBA" id="ARBA00000085"/>
    </source>
</evidence>
<organism evidence="8 9">
    <name type="scientific">Streptomyces sp. 900105755</name>
    <dbReference type="NCBI Taxonomy" id="3154389"/>
    <lineage>
        <taxon>Bacteria</taxon>
        <taxon>Bacillati</taxon>
        <taxon>Actinomycetota</taxon>
        <taxon>Actinomycetes</taxon>
        <taxon>Kitasatosporales</taxon>
        <taxon>Streptomycetaceae</taxon>
        <taxon>Streptomyces</taxon>
    </lineage>
</organism>
<evidence type="ECO:0000256" key="2">
    <source>
        <dbReference type="ARBA" id="ARBA00012438"/>
    </source>
</evidence>
<dbReference type="Pfam" id="PF02518">
    <property type="entry name" value="HATPase_c"/>
    <property type="match status" value="1"/>
</dbReference>
<dbReference type="PANTHER" id="PTHR45436:SF5">
    <property type="entry name" value="SENSOR HISTIDINE KINASE TRCS"/>
    <property type="match status" value="1"/>
</dbReference>
<evidence type="ECO:0000313" key="8">
    <source>
        <dbReference type="EMBL" id="MER6271631.1"/>
    </source>
</evidence>
<dbReference type="RefSeq" id="WP_351960000.1">
    <property type="nucleotide sequence ID" value="NZ_JBEOZM010000017.1"/>
</dbReference>
<evidence type="ECO:0000259" key="7">
    <source>
        <dbReference type="Pfam" id="PF02518"/>
    </source>
</evidence>
<keyword evidence="8" id="KW-0547">Nucleotide-binding</keyword>
<proteinExistence type="predicted"/>
<dbReference type="Proteomes" id="UP001490365">
    <property type="component" value="Unassembled WGS sequence"/>
</dbReference>
<name>A0ABV1TNM2_9ACTN</name>
<evidence type="ECO:0000256" key="3">
    <source>
        <dbReference type="ARBA" id="ARBA00022553"/>
    </source>
</evidence>
<dbReference type="InterPro" id="IPR003594">
    <property type="entry name" value="HATPase_dom"/>
</dbReference>
<keyword evidence="4" id="KW-0808">Transferase</keyword>
<evidence type="ECO:0000313" key="9">
    <source>
        <dbReference type="Proteomes" id="UP001490365"/>
    </source>
</evidence>
<feature type="region of interest" description="Disordered" evidence="6">
    <location>
        <begin position="344"/>
        <end position="442"/>
    </location>
</feature>
<feature type="domain" description="Histidine kinase/HSP90-like ATPase" evidence="7">
    <location>
        <begin position="227"/>
        <end position="333"/>
    </location>
</feature>
<accession>A0ABV1TNM2</accession>
<gene>
    <name evidence="8" type="ORF">ABT211_30710</name>
</gene>
<dbReference type="EMBL" id="JBEOZM010000017">
    <property type="protein sequence ID" value="MER6271631.1"/>
    <property type="molecule type" value="Genomic_DNA"/>
</dbReference>
<feature type="compositionally biased region" description="Low complexity" evidence="6">
    <location>
        <begin position="404"/>
        <end position="415"/>
    </location>
</feature>
<evidence type="ECO:0000256" key="4">
    <source>
        <dbReference type="ARBA" id="ARBA00022679"/>
    </source>
</evidence>
<dbReference type="InterPro" id="IPR036890">
    <property type="entry name" value="HATPase_C_sf"/>
</dbReference>
<dbReference type="EC" id="2.7.13.3" evidence="2"/>